<reference evidence="1 2" key="1">
    <citation type="submission" date="2018-06" db="EMBL/GenBank/DDBJ databases">
        <title>Comparative genomics reveals the genomic features of Rhizophagus irregularis, R. cerebriforme, R. diaphanum and Gigaspora rosea, and their symbiotic lifestyle signature.</title>
        <authorList>
            <person name="Morin E."/>
            <person name="San Clemente H."/>
            <person name="Chen E.C.H."/>
            <person name="De La Providencia I."/>
            <person name="Hainaut M."/>
            <person name="Kuo A."/>
            <person name="Kohler A."/>
            <person name="Murat C."/>
            <person name="Tang N."/>
            <person name="Roy S."/>
            <person name="Loubradou J."/>
            <person name="Henrissat B."/>
            <person name="Grigoriev I.V."/>
            <person name="Corradi N."/>
            <person name="Roux C."/>
            <person name="Martin F.M."/>
        </authorList>
    </citation>
    <scope>NUCLEOTIDE SEQUENCE [LARGE SCALE GENOMIC DNA]</scope>
    <source>
        <strain evidence="1 2">DAOM 194757</strain>
    </source>
</reference>
<protein>
    <submittedName>
        <fullName evidence="1">Uncharacterized protein</fullName>
    </submittedName>
</protein>
<proteinExistence type="predicted"/>
<accession>A0A397VHF7</accession>
<evidence type="ECO:0000313" key="2">
    <source>
        <dbReference type="Proteomes" id="UP000266673"/>
    </source>
</evidence>
<organism evidence="1 2">
    <name type="scientific">Gigaspora rosea</name>
    <dbReference type="NCBI Taxonomy" id="44941"/>
    <lineage>
        <taxon>Eukaryota</taxon>
        <taxon>Fungi</taxon>
        <taxon>Fungi incertae sedis</taxon>
        <taxon>Mucoromycota</taxon>
        <taxon>Glomeromycotina</taxon>
        <taxon>Glomeromycetes</taxon>
        <taxon>Diversisporales</taxon>
        <taxon>Gigasporaceae</taxon>
        <taxon>Gigaspora</taxon>
    </lineage>
</organism>
<keyword evidence="2" id="KW-1185">Reference proteome</keyword>
<evidence type="ECO:0000313" key="1">
    <source>
        <dbReference type="EMBL" id="RIB20727.1"/>
    </source>
</evidence>
<dbReference type="EMBL" id="QKWP01000401">
    <property type="protein sequence ID" value="RIB20727.1"/>
    <property type="molecule type" value="Genomic_DNA"/>
</dbReference>
<sequence>MTSCSELGIIAKINKEHGQINNDLQEMYSIYLDKVSCTINLSDIGKHTSKKINIIKLAECKNNNNNLPLRHDIKVMQTSRNGPNDM</sequence>
<dbReference type="AlphaFoldDB" id="A0A397VHF7"/>
<gene>
    <name evidence="1" type="ORF">C2G38_2178549</name>
</gene>
<dbReference type="Proteomes" id="UP000266673">
    <property type="component" value="Unassembled WGS sequence"/>
</dbReference>
<comment type="caution">
    <text evidence="1">The sequence shown here is derived from an EMBL/GenBank/DDBJ whole genome shotgun (WGS) entry which is preliminary data.</text>
</comment>
<name>A0A397VHF7_9GLOM</name>